<name>A0A1W1XZ36_9NEIS</name>
<evidence type="ECO:0000313" key="2">
    <source>
        <dbReference type="EMBL" id="SMC29117.1"/>
    </source>
</evidence>
<dbReference type="OrthoDB" id="8635725at2"/>
<dbReference type="RefSeq" id="WP_139798960.1">
    <property type="nucleotide sequence ID" value="NZ_FWXD01000029.1"/>
</dbReference>
<organism evidence="2 3">
    <name type="scientific">Andreprevotia lacus DSM 23236</name>
    <dbReference type="NCBI Taxonomy" id="1121001"/>
    <lineage>
        <taxon>Bacteria</taxon>
        <taxon>Pseudomonadati</taxon>
        <taxon>Pseudomonadota</taxon>
        <taxon>Betaproteobacteria</taxon>
        <taxon>Neisseriales</taxon>
        <taxon>Chitinibacteraceae</taxon>
        <taxon>Andreprevotia</taxon>
    </lineage>
</organism>
<keyword evidence="1" id="KW-0732">Signal</keyword>
<keyword evidence="3" id="KW-1185">Reference proteome</keyword>
<evidence type="ECO:0000256" key="1">
    <source>
        <dbReference type="SAM" id="SignalP"/>
    </source>
</evidence>
<proteinExistence type="predicted"/>
<sequence length="162" mass="17114">MKWIITLLLAAAAHGALADSATDCKAAGGSYMSGVVSSAPVWVGGKEMRNVELSHTKLNFTSNADGKQYQAAIDNVFAQGYDIAGDAVPAPLNTLQVGDNIELCGVTYPGGIHYVHTNCGCKPQRGQADGWVHKINADGSVSANLEGSQEYCYLWPCRTGNH</sequence>
<accession>A0A1W1XZ36</accession>
<protein>
    <submittedName>
        <fullName evidence="2">Uncharacterized protein</fullName>
    </submittedName>
</protein>
<gene>
    <name evidence="2" type="ORF">SAMN02745857_03616</name>
</gene>
<dbReference type="Proteomes" id="UP000192761">
    <property type="component" value="Unassembled WGS sequence"/>
</dbReference>
<feature type="signal peptide" evidence="1">
    <location>
        <begin position="1"/>
        <end position="18"/>
    </location>
</feature>
<dbReference type="EMBL" id="FWXD01000029">
    <property type="protein sequence ID" value="SMC29117.1"/>
    <property type="molecule type" value="Genomic_DNA"/>
</dbReference>
<dbReference type="STRING" id="1121001.SAMN02745857_03616"/>
<feature type="chain" id="PRO_5012009194" evidence="1">
    <location>
        <begin position="19"/>
        <end position="162"/>
    </location>
</feature>
<dbReference type="AlphaFoldDB" id="A0A1W1XZ36"/>
<reference evidence="2 3" key="1">
    <citation type="submission" date="2017-04" db="EMBL/GenBank/DDBJ databases">
        <authorList>
            <person name="Afonso C.L."/>
            <person name="Miller P.J."/>
            <person name="Scott M.A."/>
            <person name="Spackman E."/>
            <person name="Goraichik I."/>
            <person name="Dimitrov K.M."/>
            <person name="Suarez D.L."/>
            <person name="Swayne D.E."/>
        </authorList>
    </citation>
    <scope>NUCLEOTIDE SEQUENCE [LARGE SCALE GENOMIC DNA]</scope>
    <source>
        <strain evidence="2 3">DSM 23236</strain>
    </source>
</reference>
<evidence type="ECO:0000313" key="3">
    <source>
        <dbReference type="Proteomes" id="UP000192761"/>
    </source>
</evidence>